<evidence type="ECO:0000256" key="1">
    <source>
        <dbReference type="ARBA" id="ARBA00004141"/>
    </source>
</evidence>
<feature type="transmembrane region" description="Helical" evidence="6">
    <location>
        <begin position="403"/>
        <end position="424"/>
    </location>
</feature>
<evidence type="ECO:0000256" key="3">
    <source>
        <dbReference type="ARBA" id="ARBA00022989"/>
    </source>
</evidence>
<feature type="compositionally biased region" description="Polar residues" evidence="5">
    <location>
        <begin position="435"/>
        <end position="451"/>
    </location>
</feature>
<keyword evidence="8" id="KW-1185">Reference proteome</keyword>
<comment type="subcellular location">
    <subcellularLocation>
        <location evidence="1">Membrane</location>
        <topology evidence="1">Multi-pass membrane protein</topology>
    </subcellularLocation>
</comment>
<feature type="transmembrane region" description="Helical" evidence="6">
    <location>
        <begin position="511"/>
        <end position="539"/>
    </location>
</feature>
<dbReference type="InterPro" id="IPR011701">
    <property type="entry name" value="MFS"/>
</dbReference>
<name>A0A8H5GS11_9AGAR</name>
<feature type="transmembrane region" description="Helical" evidence="6">
    <location>
        <begin position="605"/>
        <end position="623"/>
    </location>
</feature>
<evidence type="ECO:0000256" key="2">
    <source>
        <dbReference type="ARBA" id="ARBA00022692"/>
    </source>
</evidence>
<proteinExistence type="predicted"/>
<feature type="region of interest" description="Disordered" evidence="5">
    <location>
        <begin position="431"/>
        <end position="454"/>
    </location>
</feature>
<feature type="region of interest" description="Disordered" evidence="5">
    <location>
        <begin position="550"/>
        <end position="572"/>
    </location>
</feature>
<dbReference type="GO" id="GO:0022857">
    <property type="term" value="F:transmembrane transporter activity"/>
    <property type="evidence" value="ECO:0007669"/>
    <property type="project" value="InterPro"/>
</dbReference>
<feature type="transmembrane region" description="Helical" evidence="6">
    <location>
        <begin position="364"/>
        <end position="383"/>
    </location>
</feature>
<dbReference type="GO" id="GO:0016020">
    <property type="term" value="C:membrane"/>
    <property type="evidence" value="ECO:0007669"/>
    <property type="project" value="UniProtKB-SubCell"/>
</dbReference>
<comment type="caution">
    <text evidence="7">The sequence shown here is derived from an EMBL/GenBank/DDBJ whole genome shotgun (WGS) entry which is preliminary data.</text>
</comment>
<evidence type="ECO:0000256" key="5">
    <source>
        <dbReference type="SAM" id="MobiDB-lite"/>
    </source>
</evidence>
<dbReference type="OrthoDB" id="3026777at2759"/>
<dbReference type="Gene3D" id="1.20.1250.20">
    <property type="entry name" value="MFS general substrate transporter like domains"/>
    <property type="match status" value="1"/>
</dbReference>
<gene>
    <name evidence="7" type="ORF">D9757_010618</name>
</gene>
<dbReference type="SUPFAM" id="SSF103473">
    <property type="entry name" value="MFS general substrate transporter"/>
    <property type="match status" value="1"/>
</dbReference>
<dbReference type="PANTHER" id="PTHR23507">
    <property type="entry name" value="ZGC:174356"/>
    <property type="match status" value="1"/>
</dbReference>
<dbReference type="InterPro" id="IPR036259">
    <property type="entry name" value="MFS_trans_sf"/>
</dbReference>
<reference evidence="7 8" key="1">
    <citation type="journal article" date="2020" name="ISME J.">
        <title>Uncovering the hidden diversity of litter-decomposition mechanisms in mushroom-forming fungi.</title>
        <authorList>
            <person name="Floudas D."/>
            <person name="Bentzer J."/>
            <person name="Ahren D."/>
            <person name="Johansson T."/>
            <person name="Persson P."/>
            <person name="Tunlid A."/>
        </authorList>
    </citation>
    <scope>NUCLEOTIDE SEQUENCE [LARGE SCALE GENOMIC DNA]</scope>
    <source>
        <strain evidence="7 8">CBS 406.79</strain>
    </source>
</reference>
<feature type="transmembrane region" description="Helical" evidence="6">
    <location>
        <begin position="466"/>
        <end position="485"/>
    </location>
</feature>
<evidence type="ECO:0000256" key="4">
    <source>
        <dbReference type="ARBA" id="ARBA00023136"/>
    </source>
</evidence>
<organism evidence="7 8">
    <name type="scientific">Collybiopsis confluens</name>
    <dbReference type="NCBI Taxonomy" id="2823264"/>
    <lineage>
        <taxon>Eukaryota</taxon>
        <taxon>Fungi</taxon>
        <taxon>Dikarya</taxon>
        <taxon>Basidiomycota</taxon>
        <taxon>Agaricomycotina</taxon>
        <taxon>Agaricomycetes</taxon>
        <taxon>Agaricomycetidae</taxon>
        <taxon>Agaricales</taxon>
        <taxon>Marasmiineae</taxon>
        <taxon>Omphalotaceae</taxon>
        <taxon>Collybiopsis</taxon>
    </lineage>
</organism>
<feature type="transmembrane region" description="Helical" evidence="6">
    <location>
        <begin position="629"/>
        <end position="648"/>
    </location>
</feature>
<sequence length="702" mass="76610">MATLVRGMTMAPRVEVYTQLACVGIYHHHTVQSVHNVNQSPKFFDSIPTRIDFSLDSGDPQDLAPGRHSNSRRSITLDLELPISILNEEPPRPPSSRCISDPAAQKDAARIQTTLTTTMGILSALSTGWWGHFSERHGRTRVLAISTLGLLLTYASDSTQLPIFGVDDPPLPFLSDSAFILAATPGSPFVMHGRLLLVVGPFVEGLLGGWPTLQAATTAYVSDCTSPGSRAKIFSRFIGIFFLGTSVGPMIGGWIIRNGFPGIPRIGTITKQGKSVTEVFWLAISLSMINFLLATFFFPESLSKYQQMKAKAAYHDQADTKGKSRSIDTALAESSVYVDESTPVASKSRFGETTGVGIRKRRDWSLTFLAFAMFLFMISVGLYQIKHLYAVHTYDWAPDELSYYISFLAGLRSAALLLLLPVIISTFKPKPPPESLSSTTQEGRPSKSNPKPTKASLASEINFDLILARCCLLVDILAAVLIVVVPSPSKARHLTVNGYWNWVQDSSKRNMMLFVFASGLSSVGSGFIPACQSLALCIVQARKMIERGVREDGVSEEEEGEEGGAVGEQHKQCSDETNTGKLLGALSTLQATGQMILGSIRKENNFLDLVDPMIFGLLYANTVGFFPKAIFVVAGGILTTVLVCALFIRSPLEEYVPRWSGKGKIRSVDDDDSERGRSRLRKDLFNRSSSATTSLQHQDSGS</sequence>
<feature type="transmembrane region" description="Helical" evidence="6">
    <location>
        <begin position="237"/>
        <end position="256"/>
    </location>
</feature>
<accession>A0A8H5GS11</accession>
<evidence type="ECO:0000313" key="8">
    <source>
        <dbReference type="Proteomes" id="UP000518752"/>
    </source>
</evidence>
<evidence type="ECO:0000313" key="7">
    <source>
        <dbReference type="EMBL" id="KAF5370171.1"/>
    </source>
</evidence>
<keyword evidence="3 6" id="KW-1133">Transmembrane helix</keyword>
<dbReference type="AlphaFoldDB" id="A0A8H5GS11"/>
<evidence type="ECO:0000256" key="6">
    <source>
        <dbReference type="SAM" id="Phobius"/>
    </source>
</evidence>
<keyword evidence="2 6" id="KW-0812">Transmembrane</keyword>
<feature type="transmembrane region" description="Helical" evidence="6">
    <location>
        <begin position="279"/>
        <end position="299"/>
    </location>
</feature>
<keyword evidence="4 6" id="KW-0472">Membrane</keyword>
<dbReference type="Proteomes" id="UP000518752">
    <property type="component" value="Unassembled WGS sequence"/>
</dbReference>
<protein>
    <submittedName>
        <fullName evidence="7">Uncharacterized protein</fullName>
    </submittedName>
</protein>
<dbReference type="EMBL" id="JAACJN010000124">
    <property type="protein sequence ID" value="KAF5370171.1"/>
    <property type="molecule type" value="Genomic_DNA"/>
</dbReference>
<dbReference type="PANTHER" id="PTHR23507:SF1">
    <property type="entry name" value="FI18259P1-RELATED"/>
    <property type="match status" value="1"/>
</dbReference>
<dbReference type="Pfam" id="PF07690">
    <property type="entry name" value="MFS_1"/>
    <property type="match status" value="1"/>
</dbReference>